<name>A0A6P8X1G3_DROAB</name>
<dbReference type="GO" id="GO:0004467">
    <property type="term" value="F:long-chain fatty acid-CoA ligase activity"/>
    <property type="evidence" value="ECO:0007669"/>
    <property type="project" value="TreeGrafter"/>
</dbReference>
<dbReference type="InterPro" id="IPR045851">
    <property type="entry name" value="AMP-bd_C_sf"/>
</dbReference>
<keyword evidence="3" id="KW-0576">Peroxisome</keyword>
<dbReference type="PANTHER" id="PTHR24096">
    <property type="entry name" value="LONG-CHAIN-FATTY-ACID--COA LIGASE"/>
    <property type="match status" value="1"/>
</dbReference>
<evidence type="ECO:0000313" key="7">
    <source>
        <dbReference type="RefSeq" id="XP_034105563.1"/>
    </source>
</evidence>
<feature type="domain" description="AMP-dependent synthetase/ligase" evidence="4">
    <location>
        <begin position="37"/>
        <end position="389"/>
    </location>
</feature>
<dbReference type="Gene3D" id="3.30.300.30">
    <property type="match status" value="1"/>
</dbReference>
<dbReference type="InterPro" id="IPR042099">
    <property type="entry name" value="ANL_N_sf"/>
</dbReference>
<dbReference type="GeneID" id="117568811"/>
<accession>A0A6P8X1G3</accession>
<dbReference type="GO" id="GO:0005777">
    <property type="term" value="C:peroxisome"/>
    <property type="evidence" value="ECO:0007669"/>
    <property type="project" value="UniProtKB-SubCell"/>
</dbReference>
<proteinExistence type="inferred from homology"/>
<keyword evidence="6" id="KW-1185">Reference proteome</keyword>
<dbReference type="Pfam" id="PF13193">
    <property type="entry name" value="AMP-binding_C"/>
    <property type="match status" value="1"/>
</dbReference>
<evidence type="ECO:0000259" key="4">
    <source>
        <dbReference type="Pfam" id="PF00501"/>
    </source>
</evidence>
<dbReference type="GO" id="GO:0046949">
    <property type="term" value="P:fatty-acyl-CoA biosynthetic process"/>
    <property type="evidence" value="ECO:0007669"/>
    <property type="project" value="TreeGrafter"/>
</dbReference>
<dbReference type="OrthoDB" id="10253869at2759"/>
<reference evidence="7" key="1">
    <citation type="submission" date="2025-08" db="UniProtKB">
        <authorList>
            <consortium name="RefSeq"/>
        </authorList>
    </citation>
    <scope>IDENTIFICATION</scope>
    <source>
        <strain evidence="7">15112-1751.03</strain>
        <tissue evidence="7">Whole Adult</tissue>
    </source>
</reference>
<comment type="subcellular location">
    <subcellularLocation>
        <location evidence="1">Peroxisome</location>
    </subcellularLocation>
</comment>
<dbReference type="InterPro" id="IPR025110">
    <property type="entry name" value="AMP-bd_C"/>
</dbReference>
<evidence type="ECO:0000259" key="5">
    <source>
        <dbReference type="Pfam" id="PF13193"/>
    </source>
</evidence>
<feature type="domain" description="AMP-binding enzyme C-terminal" evidence="5">
    <location>
        <begin position="441"/>
        <end position="517"/>
    </location>
</feature>
<dbReference type="FunFam" id="3.40.50.12780:FF:000025">
    <property type="entry name" value="luciferin 4-monooxygenase"/>
    <property type="match status" value="1"/>
</dbReference>
<dbReference type="Proteomes" id="UP000515160">
    <property type="component" value="Chromosome 3"/>
</dbReference>
<dbReference type="Gene3D" id="3.40.50.12780">
    <property type="entry name" value="N-terminal domain of ligase-like"/>
    <property type="match status" value="1"/>
</dbReference>
<dbReference type="SUPFAM" id="SSF56801">
    <property type="entry name" value="Acetyl-CoA synthetase-like"/>
    <property type="match status" value="1"/>
</dbReference>
<evidence type="ECO:0000313" key="6">
    <source>
        <dbReference type="Proteomes" id="UP000515160"/>
    </source>
</evidence>
<dbReference type="AlphaFoldDB" id="A0A6P8X1G3"/>
<comment type="similarity">
    <text evidence="2">Belongs to the ATP-dependent AMP-binding enzyme family.</text>
</comment>
<protein>
    <submittedName>
        <fullName evidence="7">Uncharacterized protein LOC117568811</fullName>
    </submittedName>
</protein>
<dbReference type="InterPro" id="IPR020845">
    <property type="entry name" value="AMP-binding_CS"/>
</dbReference>
<dbReference type="Pfam" id="PF00501">
    <property type="entry name" value="AMP-binding"/>
    <property type="match status" value="1"/>
</dbReference>
<dbReference type="PROSITE" id="PS00455">
    <property type="entry name" value="AMP_BINDING"/>
    <property type="match status" value="1"/>
</dbReference>
<dbReference type="InterPro" id="IPR000873">
    <property type="entry name" value="AMP-dep_synth/lig_dom"/>
</dbReference>
<evidence type="ECO:0000256" key="2">
    <source>
        <dbReference type="ARBA" id="ARBA00006432"/>
    </source>
</evidence>
<dbReference type="RefSeq" id="XP_034105563.1">
    <property type="nucleotide sequence ID" value="XM_034249672.2"/>
</dbReference>
<sequence>MLIIETTYNEEEKLWHGDDMEVFYDTDITIGDVIFNALKENPKNICQVWHEKNEVITCEETLTMSIRLAQYFKDSGFTHEHVIGILSRNNVHDTHVMFACLFNATPFHAVNPLLEPDVIAALYAITKPKLIFCDGNDYDLIKSITLEWNPTICTLINHIANVSKIEDHFRPTTSENSYNPTKLVIGENQTMGIICTSGTTGLPKAVTLSNAQLVLIGNTGGTKEVIFTNTAIDWISGIKTVLISTVSGAPRIVSNQLFSAERLVEIIKKHEVTVCHMSNWQFQDVFHSPLATVENLSSLQIITYGGGWVSTNLVRAAQRTLPNTFFICLYGTSETDVVAAAINPTIDNFVGGLLPRKSVRILSDQGTYLGHNEIGEIIIKTNQNWSGYYGNTEQTAKTLDSDGWFYMGDLGYFDSDNNLYVVDRKKDLLRYKSFHYAPNDIEKIIMELPEVHSVCVVGIRDKSYNDAAGALIVKQPNSLLSEQQVIRHVVKRISVEYKQLHAGVKFVDSLPHNVNGKLLRKRATEIFNDVQIPKAAL</sequence>
<evidence type="ECO:0000256" key="1">
    <source>
        <dbReference type="ARBA" id="ARBA00004275"/>
    </source>
</evidence>
<dbReference type="FunFam" id="3.30.300.30:FF:000007">
    <property type="entry name" value="4-coumarate--CoA ligase 2"/>
    <property type="match status" value="1"/>
</dbReference>
<dbReference type="PANTHER" id="PTHR24096:SF353">
    <property type="entry name" value="GH16244P-RELATED"/>
    <property type="match status" value="1"/>
</dbReference>
<evidence type="ECO:0000256" key="3">
    <source>
        <dbReference type="ARBA" id="ARBA00023140"/>
    </source>
</evidence>
<organism evidence="6 7">
    <name type="scientific">Drosophila albomicans</name>
    <name type="common">Fruit fly</name>
    <dbReference type="NCBI Taxonomy" id="7291"/>
    <lineage>
        <taxon>Eukaryota</taxon>
        <taxon>Metazoa</taxon>
        <taxon>Ecdysozoa</taxon>
        <taxon>Arthropoda</taxon>
        <taxon>Hexapoda</taxon>
        <taxon>Insecta</taxon>
        <taxon>Pterygota</taxon>
        <taxon>Neoptera</taxon>
        <taxon>Endopterygota</taxon>
        <taxon>Diptera</taxon>
        <taxon>Brachycera</taxon>
        <taxon>Muscomorpha</taxon>
        <taxon>Ephydroidea</taxon>
        <taxon>Drosophilidae</taxon>
        <taxon>Drosophila</taxon>
    </lineage>
</organism>
<gene>
    <name evidence="7" type="primary">LOC117568811</name>
</gene>